<feature type="transmembrane region" description="Helical" evidence="8">
    <location>
        <begin position="251"/>
        <end position="270"/>
    </location>
</feature>
<evidence type="ECO:0000256" key="3">
    <source>
        <dbReference type="ARBA" id="ARBA00022448"/>
    </source>
</evidence>
<dbReference type="InterPro" id="IPR045863">
    <property type="entry name" value="CorA_TM1_TM2"/>
</dbReference>
<evidence type="ECO:0000256" key="1">
    <source>
        <dbReference type="ARBA" id="ARBA00004651"/>
    </source>
</evidence>
<dbReference type="Gene3D" id="1.20.58.340">
    <property type="entry name" value="Magnesium transport protein CorA, transmembrane region"/>
    <property type="match status" value="2"/>
</dbReference>
<organism evidence="9 10">
    <name type="scientific">Rhodococcus ruber</name>
    <dbReference type="NCBI Taxonomy" id="1830"/>
    <lineage>
        <taxon>Bacteria</taxon>
        <taxon>Bacillati</taxon>
        <taxon>Actinomycetota</taxon>
        <taxon>Actinomycetes</taxon>
        <taxon>Mycobacteriales</taxon>
        <taxon>Nocardiaceae</taxon>
        <taxon>Rhodococcus</taxon>
    </lineage>
</organism>
<comment type="subcellular location">
    <subcellularLocation>
        <location evidence="1">Cell membrane</location>
        <topology evidence="1">Multi-pass membrane protein</topology>
    </subcellularLocation>
</comment>
<dbReference type="InterPro" id="IPR045861">
    <property type="entry name" value="CorA_cytoplasmic_dom"/>
</dbReference>
<keyword evidence="3" id="KW-0813">Transport</keyword>
<evidence type="ECO:0000256" key="5">
    <source>
        <dbReference type="ARBA" id="ARBA00022692"/>
    </source>
</evidence>
<dbReference type="Pfam" id="PF01544">
    <property type="entry name" value="CorA"/>
    <property type="match status" value="1"/>
</dbReference>
<dbReference type="Proteomes" id="UP001081071">
    <property type="component" value="Unassembled WGS sequence"/>
</dbReference>
<keyword evidence="4" id="KW-1003">Cell membrane</keyword>
<gene>
    <name evidence="9" type="ORF">O4220_18430</name>
</gene>
<dbReference type="InterPro" id="IPR002523">
    <property type="entry name" value="MgTranspt_CorA/ZnTranspt_ZntB"/>
</dbReference>
<evidence type="ECO:0000313" key="10">
    <source>
        <dbReference type="Proteomes" id="UP001081071"/>
    </source>
</evidence>
<keyword evidence="6 8" id="KW-1133">Transmembrane helix</keyword>
<dbReference type="SUPFAM" id="SSF143865">
    <property type="entry name" value="CorA soluble domain-like"/>
    <property type="match status" value="1"/>
</dbReference>
<evidence type="ECO:0000256" key="8">
    <source>
        <dbReference type="SAM" id="Phobius"/>
    </source>
</evidence>
<evidence type="ECO:0000256" key="4">
    <source>
        <dbReference type="ARBA" id="ARBA00022475"/>
    </source>
</evidence>
<name>A0ABT4MHN4_9NOCA</name>
<accession>A0ABT4MHN4</accession>
<dbReference type="RefSeq" id="WP_269606843.1">
    <property type="nucleotide sequence ID" value="NZ_JAPWIJ010000007.1"/>
</dbReference>
<protein>
    <recommendedName>
        <fullName evidence="11">Magnesium transporter</fullName>
    </recommendedName>
</protein>
<evidence type="ECO:0000256" key="6">
    <source>
        <dbReference type="ARBA" id="ARBA00022989"/>
    </source>
</evidence>
<evidence type="ECO:0000313" key="9">
    <source>
        <dbReference type="EMBL" id="MCZ4520493.1"/>
    </source>
</evidence>
<dbReference type="PANTHER" id="PTHR46494:SF1">
    <property type="entry name" value="CORA FAMILY METAL ION TRANSPORTER (EUROFUNG)"/>
    <property type="match status" value="1"/>
</dbReference>
<evidence type="ECO:0000256" key="7">
    <source>
        <dbReference type="ARBA" id="ARBA00023136"/>
    </source>
</evidence>
<keyword evidence="7 8" id="KW-0472">Membrane</keyword>
<keyword evidence="5 8" id="KW-0812">Transmembrane</keyword>
<dbReference type="EMBL" id="JAPWIJ010000007">
    <property type="protein sequence ID" value="MCZ4520493.1"/>
    <property type="molecule type" value="Genomic_DNA"/>
</dbReference>
<reference evidence="9" key="1">
    <citation type="submission" date="2022-12" db="EMBL/GenBank/DDBJ databases">
        <authorList>
            <person name="Krivoruchko A.V."/>
            <person name="Elkin A."/>
        </authorList>
    </citation>
    <scope>NUCLEOTIDE SEQUENCE</scope>
    <source>
        <strain evidence="9">IEGM 1391</strain>
    </source>
</reference>
<evidence type="ECO:0000256" key="2">
    <source>
        <dbReference type="ARBA" id="ARBA00009765"/>
    </source>
</evidence>
<comment type="similarity">
    <text evidence="2">Belongs to the CorA metal ion transporter (MIT) (TC 1.A.35) family.</text>
</comment>
<proteinExistence type="inferred from homology"/>
<dbReference type="SUPFAM" id="SSF144083">
    <property type="entry name" value="Magnesium transport protein CorA, transmembrane region"/>
    <property type="match status" value="1"/>
</dbReference>
<keyword evidence="10" id="KW-1185">Reference proteome</keyword>
<sequence>MTTELEGRRPFTWSCISDVTQVGSARLDASEIDVDALHRVAGTPIRPMMDVSGEQLFLALTTAKYLSAESGVELGDVIFAVSPSALATVCDSPESTFPTMHRSLDTAGGEAERTPLGAFHLALEMVIDNYVEVIELLDRDIRRVEGEVFSRAGGHSVEAIYRLRRSVTEMERATTPLTGEPLSRLLRRRAPGWVTSGEYGDTIDADGIAELDRHLHRVVSRVQGMRSQLDSMLDANLTQVNLRQNADMRKISAWVAIASVPTLVAGIYGMNFDSMPELTWAFGYPFALTLMSSVATTLHWRFKKNGWL</sequence>
<evidence type="ECO:0008006" key="11">
    <source>
        <dbReference type="Google" id="ProtNLM"/>
    </source>
</evidence>
<comment type="caution">
    <text evidence="9">The sequence shown here is derived from an EMBL/GenBank/DDBJ whole genome shotgun (WGS) entry which is preliminary data.</text>
</comment>
<dbReference type="PANTHER" id="PTHR46494">
    <property type="entry name" value="CORA FAMILY METAL ION TRANSPORTER (EUROFUNG)"/>
    <property type="match status" value="1"/>
</dbReference>
<feature type="transmembrane region" description="Helical" evidence="8">
    <location>
        <begin position="282"/>
        <end position="302"/>
    </location>
</feature>